<feature type="domain" description="SAM" evidence="1">
    <location>
        <begin position="26"/>
        <end position="92"/>
    </location>
</feature>
<name>A0ABM1MSK7_NICVS</name>
<accession>A0ABM1MSK7</accession>
<dbReference type="Proteomes" id="UP000695000">
    <property type="component" value="Unplaced"/>
</dbReference>
<dbReference type="Gene3D" id="1.10.150.50">
    <property type="entry name" value="Transcription Factor, Ets-1"/>
    <property type="match status" value="1"/>
</dbReference>
<dbReference type="PANTHER" id="PTHR20843:SF0">
    <property type="entry name" value="PROTEIN AVEUGLE"/>
    <property type="match status" value="1"/>
</dbReference>
<dbReference type="InterPro" id="IPR052268">
    <property type="entry name" value="SAM_domain-containing_protein"/>
</dbReference>
<reference evidence="3" key="1">
    <citation type="submission" date="2025-08" db="UniProtKB">
        <authorList>
            <consortium name="RefSeq"/>
        </authorList>
    </citation>
    <scope>IDENTIFICATION</scope>
    <source>
        <tissue evidence="3">Whole Larva</tissue>
    </source>
</reference>
<evidence type="ECO:0000313" key="3">
    <source>
        <dbReference type="RefSeq" id="XP_017777557.1"/>
    </source>
</evidence>
<dbReference type="GeneID" id="108563404"/>
<dbReference type="PROSITE" id="PS50105">
    <property type="entry name" value="SAM_DOMAIN"/>
    <property type="match status" value="1"/>
</dbReference>
<dbReference type="RefSeq" id="XP_017777557.1">
    <property type="nucleotide sequence ID" value="XM_017922068.1"/>
</dbReference>
<keyword evidence="2" id="KW-1185">Reference proteome</keyword>
<dbReference type="SUPFAM" id="SSF47769">
    <property type="entry name" value="SAM/Pointed domain"/>
    <property type="match status" value="1"/>
</dbReference>
<dbReference type="Pfam" id="PF07647">
    <property type="entry name" value="SAM_2"/>
    <property type="match status" value="1"/>
</dbReference>
<proteinExistence type="predicted"/>
<evidence type="ECO:0000259" key="1">
    <source>
        <dbReference type="PROSITE" id="PS50105"/>
    </source>
</evidence>
<dbReference type="SMART" id="SM00454">
    <property type="entry name" value="SAM"/>
    <property type="match status" value="1"/>
</dbReference>
<dbReference type="PANTHER" id="PTHR20843">
    <property type="entry name" value="STERILE ALPHA MOTIF DOMAIN CONTAINING PROTEIN 10"/>
    <property type="match status" value="1"/>
</dbReference>
<evidence type="ECO:0000313" key="2">
    <source>
        <dbReference type="Proteomes" id="UP000695000"/>
    </source>
</evidence>
<dbReference type="InterPro" id="IPR001660">
    <property type="entry name" value="SAM"/>
</dbReference>
<organism evidence="2 3">
    <name type="scientific">Nicrophorus vespilloides</name>
    <name type="common">Boreal carrion beetle</name>
    <dbReference type="NCBI Taxonomy" id="110193"/>
    <lineage>
        <taxon>Eukaryota</taxon>
        <taxon>Metazoa</taxon>
        <taxon>Ecdysozoa</taxon>
        <taxon>Arthropoda</taxon>
        <taxon>Hexapoda</taxon>
        <taxon>Insecta</taxon>
        <taxon>Pterygota</taxon>
        <taxon>Neoptera</taxon>
        <taxon>Endopterygota</taxon>
        <taxon>Coleoptera</taxon>
        <taxon>Polyphaga</taxon>
        <taxon>Staphyliniformia</taxon>
        <taxon>Silphidae</taxon>
        <taxon>Nicrophorinae</taxon>
        <taxon>Nicrophorus</taxon>
    </lineage>
</organism>
<protein>
    <submittedName>
        <fullName evidence="3">Protein aveugle</fullName>
    </submittedName>
</protein>
<sequence>MVEETCNTTNKPKVKTTHKPKYVYLWTVLDVQRWFRRRCELYYPSYHQQFLNHEITGRALLRFNNDHLLRLGITNKEHREAIWEEILKLKLKNDIMDIRDLQRSNMNMVYDYAIA</sequence>
<gene>
    <name evidence="3" type="primary">LOC108563404</name>
</gene>
<dbReference type="InterPro" id="IPR013761">
    <property type="entry name" value="SAM/pointed_sf"/>
</dbReference>